<name>A0A2A9PGR1_OPHUN</name>
<comment type="caution">
    <text evidence="5">The sequence shown here is derived from an EMBL/GenBank/DDBJ whole genome shotgun (WGS) entry which is preliminary data.</text>
</comment>
<reference evidence="5 6" key="2">
    <citation type="journal article" date="2017" name="Sci. Rep.">
        <title>Ant-infecting Ophiocordyceps genomes reveal a high diversity of potential behavioral manipulation genes and a possible major role for enterotoxins.</title>
        <authorList>
            <person name="de Bekker C."/>
            <person name="Ohm R.A."/>
            <person name="Evans H.C."/>
            <person name="Brachmann A."/>
            <person name="Hughes D.P."/>
        </authorList>
    </citation>
    <scope>NUCLEOTIDE SEQUENCE [LARGE SCALE GENOMIC DNA]</scope>
    <source>
        <strain evidence="5 6">SC16a</strain>
    </source>
</reference>
<dbReference type="PANTHER" id="PTHR46551:SF1">
    <property type="entry name" value="SAP DOMAIN-CONTAINING RIBONUCLEOPROTEIN"/>
    <property type="match status" value="1"/>
</dbReference>
<dbReference type="STRING" id="268505.A0A2A9PGR1"/>
<reference evidence="5 6" key="1">
    <citation type="journal article" date="2015" name="BMC Genomics">
        <title>Gene expression during zombie ant biting behavior reflects the complexity underlying fungal parasitic behavioral manipulation.</title>
        <authorList>
            <person name="de Bekker C."/>
            <person name="Ohm R.A."/>
            <person name="Loreto R.G."/>
            <person name="Sebastian A."/>
            <person name="Albert I."/>
            <person name="Merrow M."/>
            <person name="Brachmann A."/>
            <person name="Hughes D.P."/>
        </authorList>
    </citation>
    <scope>NUCLEOTIDE SEQUENCE [LARGE SCALE GENOMIC DNA]</scope>
    <source>
        <strain evidence="5 6">SC16a</strain>
    </source>
</reference>
<organism evidence="5 6">
    <name type="scientific">Ophiocordyceps unilateralis</name>
    <name type="common">Zombie-ant fungus</name>
    <name type="synonym">Torrubia unilateralis</name>
    <dbReference type="NCBI Taxonomy" id="268505"/>
    <lineage>
        <taxon>Eukaryota</taxon>
        <taxon>Fungi</taxon>
        <taxon>Dikarya</taxon>
        <taxon>Ascomycota</taxon>
        <taxon>Pezizomycotina</taxon>
        <taxon>Sordariomycetes</taxon>
        <taxon>Hypocreomycetidae</taxon>
        <taxon>Hypocreales</taxon>
        <taxon>Ophiocordycipitaceae</taxon>
        <taxon>Ophiocordyceps</taxon>
    </lineage>
</organism>
<feature type="domain" description="SAP" evidence="4">
    <location>
        <begin position="4"/>
        <end position="38"/>
    </location>
</feature>
<protein>
    <recommendedName>
        <fullName evidence="4">SAP domain-containing protein</fullName>
    </recommendedName>
</protein>
<proteinExistence type="inferred from homology"/>
<dbReference type="Pfam" id="PF02037">
    <property type="entry name" value="SAP"/>
    <property type="match status" value="1"/>
</dbReference>
<dbReference type="InterPro" id="IPR040746">
    <property type="entry name" value="THO1_MOS11_C"/>
</dbReference>
<evidence type="ECO:0000256" key="1">
    <source>
        <dbReference type="ARBA" id="ARBA00022553"/>
    </source>
</evidence>
<dbReference type="InterPro" id="IPR052240">
    <property type="entry name" value="SAP_domain_ribonucleoprotein"/>
</dbReference>
<feature type="compositionally biased region" description="Basic and acidic residues" evidence="3">
    <location>
        <begin position="143"/>
        <end position="174"/>
    </location>
</feature>
<dbReference type="AlphaFoldDB" id="A0A2A9PGR1"/>
<feature type="compositionally biased region" description="Low complexity" evidence="3">
    <location>
        <begin position="223"/>
        <end position="236"/>
    </location>
</feature>
<evidence type="ECO:0000256" key="3">
    <source>
        <dbReference type="SAM" id="MobiDB-lite"/>
    </source>
</evidence>
<dbReference type="SMART" id="SM00513">
    <property type="entry name" value="SAP"/>
    <property type="match status" value="1"/>
</dbReference>
<keyword evidence="1" id="KW-0597">Phosphoprotein</keyword>
<dbReference type="Gene3D" id="1.10.720.30">
    <property type="entry name" value="SAP domain"/>
    <property type="match status" value="1"/>
</dbReference>
<evidence type="ECO:0000313" key="6">
    <source>
        <dbReference type="Proteomes" id="UP000037136"/>
    </source>
</evidence>
<gene>
    <name evidence="5" type="ORF">XA68_11307</name>
</gene>
<feature type="region of interest" description="Disordered" evidence="3">
    <location>
        <begin position="18"/>
        <end position="253"/>
    </location>
</feature>
<comment type="similarity">
    <text evidence="2">Belongs to the SAP domain-containing ribonucleoprotein family.</text>
</comment>
<feature type="compositionally biased region" description="Basic and acidic residues" evidence="3">
    <location>
        <begin position="114"/>
        <end position="124"/>
    </location>
</feature>
<dbReference type="PANTHER" id="PTHR46551">
    <property type="entry name" value="SAP DOMAIN-CONTAINING RIBONUCLEOPROTEIN"/>
    <property type="match status" value="1"/>
</dbReference>
<accession>A0A2A9PGR1</accession>
<evidence type="ECO:0000259" key="4">
    <source>
        <dbReference type="PROSITE" id="PS50800"/>
    </source>
</evidence>
<dbReference type="InterPro" id="IPR003034">
    <property type="entry name" value="SAP_dom"/>
</dbReference>
<dbReference type="Proteomes" id="UP000037136">
    <property type="component" value="Unassembled WGS sequence"/>
</dbReference>
<evidence type="ECO:0000313" key="5">
    <source>
        <dbReference type="EMBL" id="PFH60211.1"/>
    </source>
</evidence>
<keyword evidence="6" id="KW-1185">Reference proteome</keyword>
<dbReference type="Pfam" id="PF18592">
    <property type="entry name" value="Tho1_MOS11_C"/>
    <property type="match status" value="1"/>
</dbReference>
<sequence>MTDYASLKVPELKKLLADKKLPQTGNKADLISRLQENDEKDVTPGDTATPTAAQKPGKEEEDVAQPEKEVSKPKATEPQTAAAAANNEPQQDVQDKSDEQQQPEPASGETAPPKGDDKATKPVSEEAAPAFAMGLSTTAADAEAQKRVDRAKRFGIEEDDEYKKRADRAKRFGVDENIIASGLDSALPERAPKRGRGRDADDDTRRNGKRQQVDRRGDRRATRQTTTRQTRNNGAARKGGSVLDDPVRLCSPD</sequence>
<feature type="compositionally biased region" description="Low complexity" evidence="3">
    <location>
        <begin position="76"/>
        <end position="90"/>
    </location>
</feature>
<dbReference type="GO" id="GO:0005634">
    <property type="term" value="C:nucleus"/>
    <property type="evidence" value="ECO:0007669"/>
    <property type="project" value="TreeGrafter"/>
</dbReference>
<evidence type="ECO:0000256" key="2">
    <source>
        <dbReference type="ARBA" id="ARBA00046328"/>
    </source>
</evidence>
<feature type="compositionally biased region" description="Basic and acidic residues" evidence="3">
    <location>
        <begin position="197"/>
        <end position="221"/>
    </location>
</feature>
<dbReference type="GO" id="GO:0016973">
    <property type="term" value="P:poly(A)+ mRNA export from nucleus"/>
    <property type="evidence" value="ECO:0007669"/>
    <property type="project" value="TreeGrafter"/>
</dbReference>
<dbReference type="OrthoDB" id="445357at2759"/>
<dbReference type="PROSITE" id="PS50800">
    <property type="entry name" value="SAP"/>
    <property type="match status" value="1"/>
</dbReference>
<feature type="compositionally biased region" description="Basic and acidic residues" evidence="3">
    <location>
        <begin position="65"/>
        <end position="75"/>
    </location>
</feature>
<dbReference type="SUPFAM" id="SSF68906">
    <property type="entry name" value="SAP domain"/>
    <property type="match status" value="1"/>
</dbReference>
<dbReference type="EMBL" id="LAZP02000143">
    <property type="protein sequence ID" value="PFH60211.1"/>
    <property type="molecule type" value="Genomic_DNA"/>
</dbReference>
<dbReference type="InterPro" id="IPR036361">
    <property type="entry name" value="SAP_dom_sf"/>
</dbReference>